<dbReference type="GO" id="GO:0015774">
    <property type="term" value="P:polysaccharide transport"/>
    <property type="evidence" value="ECO:0007669"/>
    <property type="project" value="InterPro"/>
</dbReference>
<dbReference type="InterPro" id="IPR007833">
    <property type="entry name" value="Capsule_polysaccharide_synth"/>
</dbReference>
<dbReference type="Pfam" id="PF05159">
    <property type="entry name" value="Capsule_synth"/>
    <property type="match status" value="1"/>
</dbReference>
<gene>
    <name evidence="1" type="ORF">G5S52_12660</name>
</gene>
<dbReference type="AlphaFoldDB" id="A0A6M1RKW9"/>
<dbReference type="RefSeq" id="WP_165014053.1">
    <property type="nucleotide sequence ID" value="NZ_JAALDL010000009.1"/>
</dbReference>
<reference evidence="1 2" key="1">
    <citation type="submission" date="2020-02" db="EMBL/GenBank/DDBJ databases">
        <title>The draft genome of Grimontia sedimenta sp. nov., isolated from benthic sediments near coral reefs south of Kuwait.</title>
        <authorList>
            <person name="Mahmoud H.M."/>
            <person name="Jose L."/>
            <person name="Eapen S."/>
        </authorList>
    </citation>
    <scope>NUCLEOTIDE SEQUENCE [LARGE SCALE GENOMIC DNA]</scope>
    <source>
        <strain evidence="1 2">S25</strain>
    </source>
</reference>
<accession>A0A6M1RKW9</accession>
<evidence type="ECO:0000313" key="2">
    <source>
        <dbReference type="Proteomes" id="UP000473008"/>
    </source>
</evidence>
<comment type="caution">
    <text evidence="1">The sequence shown here is derived from an EMBL/GenBank/DDBJ whole genome shotgun (WGS) entry which is preliminary data.</text>
</comment>
<dbReference type="Proteomes" id="UP000473008">
    <property type="component" value="Unassembled WGS sequence"/>
</dbReference>
<evidence type="ECO:0008006" key="3">
    <source>
        <dbReference type="Google" id="ProtNLM"/>
    </source>
</evidence>
<organism evidence="1 2">
    <name type="scientific">Grimontia sedimenti</name>
    <dbReference type="NCBI Taxonomy" id="2711294"/>
    <lineage>
        <taxon>Bacteria</taxon>
        <taxon>Pseudomonadati</taxon>
        <taxon>Pseudomonadota</taxon>
        <taxon>Gammaproteobacteria</taxon>
        <taxon>Vibrionales</taxon>
        <taxon>Vibrionaceae</taxon>
        <taxon>Grimontia</taxon>
    </lineage>
</organism>
<dbReference type="InterPro" id="IPR043148">
    <property type="entry name" value="TagF_C"/>
</dbReference>
<sequence>MNVLVYTRPRIDKFFHALAESIACFDNVIYASDHKGLESLWIMEYYYKAYEDMVTLGTLPESDIDTDAVAARCRYLKTLPKDEAQKKIDAMTIAAERIIDEYKIDYMFGMVMDSYLMDIFDRVLRKRGRQYIGFLNNMVNGYSRLTCRGELIQLDSVEQEQVKGVRKELVSKHYMPNMQRDFMWNTSPFSMFFTKYIKEKLKTTYYHFAKLKDKDNFYYNTVSAKHCMSCHDLDQLFFRRFQNNDWLTSVDEARKQGKVILYFPLQFYPECSIDYWGTNRDFIDFYRVVEKIIDNDYSNVIILAKEHPSATGLRKSDFYKLFAKNKHVILTPFDVASNDVIEASDIVLTWTGSVGFEAIMRGKPLISFGEAYYDPGFGIQKLEHFDELANLESIVLETMSNRSTSGSDDYKDSVVKFMLEGLVKGYIFPLDYLTKKNPENSDELKMLGENISNNILKIAELGNYAIKDGCFK</sequence>
<dbReference type="Gene3D" id="3.40.50.12580">
    <property type="match status" value="1"/>
</dbReference>
<dbReference type="EMBL" id="JAALDL010000009">
    <property type="protein sequence ID" value="NGN98468.1"/>
    <property type="molecule type" value="Genomic_DNA"/>
</dbReference>
<name>A0A6M1RKW9_9GAMM</name>
<keyword evidence="2" id="KW-1185">Reference proteome</keyword>
<evidence type="ECO:0000313" key="1">
    <source>
        <dbReference type="EMBL" id="NGN98468.1"/>
    </source>
</evidence>
<dbReference type="GO" id="GO:0000271">
    <property type="term" value="P:polysaccharide biosynthetic process"/>
    <property type="evidence" value="ECO:0007669"/>
    <property type="project" value="InterPro"/>
</dbReference>
<protein>
    <recommendedName>
        <fullName evidence="3">Capsule polysaccharide biosynthesis protein</fullName>
    </recommendedName>
</protein>
<proteinExistence type="predicted"/>